<dbReference type="Proteomes" id="UP000244896">
    <property type="component" value="Chromosome"/>
</dbReference>
<evidence type="ECO:0000313" key="3">
    <source>
        <dbReference type="EMBL" id="AWI07946.1"/>
    </source>
</evidence>
<dbReference type="InterPro" id="IPR000326">
    <property type="entry name" value="PAP2/HPO"/>
</dbReference>
<dbReference type="SMART" id="SM00014">
    <property type="entry name" value="acidPPc"/>
    <property type="match status" value="1"/>
</dbReference>
<accession>A0A2U8DZA7</accession>
<dbReference type="SUPFAM" id="SSF48317">
    <property type="entry name" value="Acid phosphatase/Vanadium-dependent haloperoxidase"/>
    <property type="match status" value="1"/>
</dbReference>
<keyword evidence="4" id="KW-1185">Reference proteome</keyword>
<feature type="chain" id="PRO_5016171742" description="Phosphatidic acid phosphatase type 2/haloperoxidase domain-containing protein" evidence="1">
    <location>
        <begin position="25"/>
        <end position="254"/>
    </location>
</feature>
<dbReference type="AlphaFoldDB" id="A0A2U8DZA7"/>
<keyword evidence="1" id="KW-0732">Signal</keyword>
<proteinExistence type="predicted"/>
<evidence type="ECO:0000259" key="2">
    <source>
        <dbReference type="SMART" id="SM00014"/>
    </source>
</evidence>
<organism evidence="3 4">
    <name type="scientific">Ereboglobus luteus</name>
    <dbReference type="NCBI Taxonomy" id="1796921"/>
    <lineage>
        <taxon>Bacteria</taxon>
        <taxon>Pseudomonadati</taxon>
        <taxon>Verrucomicrobiota</taxon>
        <taxon>Opitutia</taxon>
        <taxon>Opitutales</taxon>
        <taxon>Opitutaceae</taxon>
        <taxon>Ereboglobus</taxon>
    </lineage>
</organism>
<name>A0A2U8DZA7_9BACT</name>
<dbReference type="KEGG" id="elut:CKA38_00540"/>
<evidence type="ECO:0000256" key="1">
    <source>
        <dbReference type="SAM" id="SignalP"/>
    </source>
</evidence>
<gene>
    <name evidence="3" type="ORF">CKA38_00540</name>
</gene>
<feature type="signal peptide" evidence="1">
    <location>
        <begin position="1"/>
        <end position="24"/>
    </location>
</feature>
<dbReference type="Gene3D" id="1.20.144.10">
    <property type="entry name" value="Phosphatidic acid phosphatase type 2/haloperoxidase"/>
    <property type="match status" value="1"/>
</dbReference>
<dbReference type="EMBL" id="CP023004">
    <property type="protein sequence ID" value="AWI07946.1"/>
    <property type="molecule type" value="Genomic_DNA"/>
</dbReference>
<dbReference type="InterPro" id="IPR036938">
    <property type="entry name" value="PAP2/HPO_sf"/>
</dbReference>
<dbReference type="OrthoDB" id="9805301at2"/>
<evidence type="ECO:0000313" key="4">
    <source>
        <dbReference type="Proteomes" id="UP000244896"/>
    </source>
</evidence>
<dbReference type="Pfam" id="PF01569">
    <property type="entry name" value="PAP2"/>
    <property type="match status" value="1"/>
</dbReference>
<protein>
    <recommendedName>
        <fullName evidence="2">Phosphatidic acid phosphatase type 2/haloperoxidase domain-containing protein</fullName>
    </recommendedName>
</protein>
<dbReference type="RefSeq" id="WP_108823754.1">
    <property type="nucleotide sequence ID" value="NZ_CP023004.1"/>
</dbReference>
<sequence length="254" mass="28167">MNLKHAFHAAVISATLFFPTALFADDAPFYTRDPLDIAAQLPPPPADASPAGMADLETILQVQKDRTPEQVKRATSVAGNTTFSMGTKVFGSKFTPENLPRTSAILYKARLGLRKVLQPAKKNWSRERPSVRDGRVKPCVAIPKANNYYSYPSGHSSAEALFFAFYSEAMPEYAALFEDYVRETMWCRVIGGVHYPTDTQAGHMLGKLVAEEMLKNQSTRNAIAEMRAEILDFLKKHPDALESAEAAKKKAARR</sequence>
<feature type="domain" description="Phosphatidic acid phosphatase type 2/haloperoxidase" evidence="2">
    <location>
        <begin position="103"/>
        <end position="214"/>
    </location>
</feature>
<reference evidence="3 4" key="1">
    <citation type="journal article" date="2018" name="Syst. Appl. Microbiol.">
        <title>Ereboglobus luteus gen. nov. sp. nov. from cockroach guts, and new insights into the oxygen relationship of the genera Opitutus and Didymococcus (Verrucomicrobia: Opitutaceae).</title>
        <authorList>
            <person name="Tegtmeier D."/>
            <person name="Belitz A."/>
            <person name="Radek R."/>
            <person name="Heimerl T."/>
            <person name="Brune A."/>
        </authorList>
    </citation>
    <scope>NUCLEOTIDE SEQUENCE [LARGE SCALE GENOMIC DNA]</scope>
    <source>
        <strain evidence="3 4">Ho45</strain>
    </source>
</reference>